<keyword evidence="2" id="KW-1185">Reference proteome</keyword>
<reference evidence="1" key="1">
    <citation type="submission" date="2022-11" db="EMBL/GenBank/DDBJ databases">
        <title>Genome Resource of Sclerotinia nivalis Strain SnTB1, a Plant Pathogen Isolated from American Ginseng.</title>
        <authorList>
            <person name="Fan S."/>
        </authorList>
    </citation>
    <scope>NUCLEOTIDE SEQUENCE</scope>
    <source>
        <strain evidence="1">SnTB1</strain>
    </source>
</reference>
<gene>
    <name evidence="1" type="ORF">OCU04_009477</name>
</gene>
<organism evidence="1 2">
    <name type="scientific">Sclerotinia nivalis</name>
    <dbReference type="NCBI Taxonomy" id="352851"/>
    <lineage>
        <taxon>Eukaryota</taxon>
        <taxon>Fungi</taxon>
        <taxon>Dikarya</taxon>
        <taxon>Ascomycota</taxon>
        <taxon>Pezizomycotina</taxon>
        <taxon>Leotiomycetes</taxon>
        <taxon>Helotiales</taxon>
        <taxon>Sclerotiniaceae</taxon>
        <taxon>Sclerotinia</taxon>
    </lineage>
</organism>
<dbReference type="EMBL" id="JAPEIS010000011">
    <property type="protein sequence ID" value="KAJ8061676.1"/>
    <property type="molecule type" value="Genomic_DNA"/>
</dbReference>
<proteinExistence type="predicted"/>
<evidence type="ECO:0000313" key="2">
    <source>
        <dbReference type="Proteomes" id="UP001152300"/>
    </source>
</evidence>
<dbReference type="OrthoDB" id="3521584at2759"/>
<protein>
    <submittedName>
        <fullName evidence="1">Uncharacterized protein</fullName>
    </submittedName>
</protein>
<name>A0A9X0AF84_9HELO</name>
<dbReference type="Proteomes" id="UP001152300">
    <property type="component" value="Unassembled WGS sequence"/>
</dbReference>
<sequence>MSTTLCTTFACGHEETSSTRIGTERAPGLKGMIRKLSCKSPPKSMKADSAALCSTCRKGTPSLPPVLKQGKSAESQKSIQGIDEKEHVEVVPDPLRCHPVVPVPEREVLDEDYVDPYLNEFAELLKYGAHDFTRKHPDDVDEELHHREAIPISPLLTPTEPRSRPETECLLPAPLLPLEVAGQPSKVGRIVRATEKKSKD</sequence>
<comment type="caution">
    <text evidence="1">The sequence shown here is derived from an EMBL/GenBank/DDBJ whole genome shotgun (WGS) entry which is preliminary data.</text>
</comment>
<evidence type="ECO:0000313" key="1">
    <source>
        <dbReference type="EMBL" id="KAJ8061676.1"/>
    </source>
</evidence>
<dbReference type="AlphaFoldDB" id="A0A9X0AF84"/>
<accession>A0A9X0AF84</accession>